<evidence type="ECO:0000256" key="1">
    <source>
        <dbReference type="SAM" id="Coils"/>
    </source>
</evidence>
<dbReference type="EMBL" id="CAJVRM010000134">
    <property type="protein sequence ID" value="CAG8975382.1"/>
    <property type="molecule type" value="Genomic_DNA"/>
</dbReference>
<dbReference type="Pfam" id="PF20150">
    <property type="entry name" value="2EXR"/>
    <property type="match status" value="1"/>
</dbReference>
<gene>
    <name evidence="4" type="ORF">HYALB_00009523</name>
</gene>
<feature type="compositionally biased region" description="Polar residues" evidence="2">
    <location>
        <begin position="74"/>
        <end position="93"/>
    </location>
</feature>
<dbReference type="OrthoDB" id="3555024at2759"/>
<name>A0A9N9LMU6_9HELO</name>
<dbReference type="Proteomes" id="UP000701801">
    <property type="component" value="Unassembled WGS sequence"/>
</dbReference>
<dbReference type="PANTHER" id="PTHR35910:SF6">
    <property type="entry name" value="2EXR DOMAIN-CONTAINING PROTEIN"/>
    <property type="match status" value="1"/>
</dbReference>
<accession>A0A9N9LMU6</accession>
<protein>
    <recommendedName>
        <fullName evidence="3">2EXR domain-containing protein</fullName>
    </recommendedName>
</protein>
<reference evidence="4" key="1">
    <citation type="submission" date="2021-07" db="EMBL/GenBank/DDBJ databases">
        <authorList>
            <person name="Durling M."/>
        </authorList>
    </citation>
    <scope>NUCLEOTIDE SEQUENCE</scope>
</reference>
<keyword evidence="5" id="KW-1185">Reference proteome</keyword>
<evidence type="ECO:0000313" key="5">
    <source>
        <dbReference type="Proteomes" id="UP000701801"/>
    </source>
</evidence>
<proteinExistence type="predicted"/>
<feature type="coiled-coil region" evidence="1">
    <location>
        <begin position="422"/>
        <end position="449"/>
    </location>
</feature>
<comment type="caution">
    <text evidence="4">The sequence shown here is derived from an EMBL/GenBank/DDBJ whole genome shotgun (WGS) entry which is preliminary data.</text>
</comment>
<dbReference type="PANTHER" id="PTHR35910">
    <property type="entry name" value="2EXR DOMAIN-CONTAINING PROTEIN"/>
    <property type="match status" value="1"/>
</dbReference>
<keyword evidence="1" id="KW-0175">Coiled coil</keyword>
<feature type="region of interest" description="Disordered" evidence="2">
    <location>
        <begin position="34"/>
        <end position="105"/>
    </location>
</feature>
<organism evidence="4 5">
    <name type="scientific">Hymenoscyphus albidus</name>
    <dbReference type="NCBI Taxonomy" id="595503"/>
    <lineage>
        <taxon>Eukaryota</taxon>
        <taxon>Fungi</taxon>
        <taxon>Dikarya</taxon>
        <taxon>Ascomycota</taxon>
        <taxon>Pezizomycotina</taxon>
        <taxon>Leotiomycetes</taxon>
        <taxon>Helotiales</taxon>
        <taxon>Helotiaceae</taxon>
        <taxon>Hymenoscyphus</taxon>
    </lineage>
</organism>
<evidence type="ECO:0000313" key="4">
    <source>
        <dbReference type="EMBL" id="CAG8975382.1"/>
    </source>
</evidence>
<sequence>MDILRNDGFGLGTQEAVGLQQALFSAFNNTNHASRAPERDIYDLPSSPVSTQPEPSSSPVRSPPEYRVIDLVSEGSTSQAAYPSDGTPSSQQSGHEEEEEEDETQVADMAMNNAVAGFDASASTGIDLKEFTLFRKLPAEIRVMIWKAAIQPRLVVIRDTKACRDHREGKKTEGRAWDYIFSTTPIPGPLFACKEARETMISWGYKLSFSRAYDRLSQARVWYKNDVDILYLAPLEPGAQNSSNYAPMWRRPIDRMKRMAIAFNNTLSGWDSVEIFTIVVYYWCLGSPINLLIVEDHCGHCPLTSGHQTRQSSSDPWTWLQLEEGLTEEKKFPRSSHLDMKFGPLIKAASLSDNAFEPKRLFQDLTDEIRKAFDEKNNKIQSNYGTPLNTPSSISRVMVMKSSQAQALIRARMVHSIAIEDLENDKQELVKSQRKFSEVQKEVEATKKRIEAREASIKMTQKSVEDAVHALHSIA</sequence>
<dbReference type="AlphaFoldDB" id="A0A9N9LMU6"/>
<evidence type="ECO:0000256" key="2">
    <source>
        <dbReference type="SAM" id="MobiDB-lite"/>
    </source>
</evidence>
<evidence type="ECO:0000259" key="3">
    <source>
        <dbReference type="Pfam" id="PF20150"/>
    </source>
</evidence>
<feature type="domain" description="2EXR" evidence="3">
    <location>
        <begin position="131"/>
        <end position="230"/>
    </location>
</feature>
<feature type="compositionally biased region" description="Acidic residues" evidence="2">
    <location>
        <begin position="96"/>
        <end position="105"/>
    </location>
</feature>
<feature type="compositionally biased region" description="Low complexity" evidence="2">
    <location>
        <begin position="53"/>
        <end position="66"/>
    </location>
</feature>
<dbReference type="InterPro" id="IPR045518">
    <property type="entry name" value="2EXR"/>
</dbReference>